<keyword evidence="3" id="KW-0539">Nucleus</keyword>
<dbReference type="Gene3D" id="1.10.10.60">
    <property type="entry name" value="Homeodomain-like"/>
    <property type="match status" value="2"/>
</dbReference>
<dbReference type="PROSITE" id="PS51294">
    <property type="entry name" value="HTH_MYB"/>
    <property type="match status" value="1"/>
</dbReference>
<dbReference type="PANTHER" id="PTHR46380">
    <property type="entry name" value="CYCLIN-D-BINDING MYB-LIKE TRANSCRIPTION FACTOR 1"/>
    <property type="match status" value="1"/>
</dbReference>
<dbReference type="KEGG" id="lak:106162968"/>
<dbReference type="InterPro" id="IPR017930">
    <property type="entry name" value="Myb_dom"/>
</dbReference>
<evidence type="ECO:0000256" key="3">
    <source>
        <dbReference type="ARBA" id="ARBA00023242"/>
    </source>
</evidence>
<evidence type="ECO:0000259" key="6">
    <source>
        <dbReference type="PROSITE" id="PS51294"/>
    </source>
</evidence>
<gene>
    <name evidence="8 9" type="primary">LOC106162968</name>
</gene>
<dbReference type="PANTHER" id="PTHR46380:SF2">
    <property type="entry name" value="CYCLIN-D-BINDING MYB-LIKE TRANSCRIPTION FACTOR 1"/>
    <property type="match status" value="1"/>
</dbReference>
<feature type="domain" description="Myb-like" evidence="5">
    <location>
        <begin position="302"/>
        <end position="363"/>
    </location>
</feature>
<name>A0A1S3IDE5_LINAN</name>
<dbReference type="AlphaFoldDB" id="A0A1S3IDE5"/>
<evidence type="ECO:0000259" key="5">
    <source>
        <dbReference type="PROSITE" id="PS50090"/>
    </source>
</evidence>
<evidence type="ECO:0000313" key="9">
    <source>
        <dbReference type="RefSeq" id="XP_013395881.1"/>
    </source>
</evidence>
<evidence type="ECO:0000256" key="4">
    <source>
        <dbReference type="SAM" id="MobiDB-lite"/>
    </source>
</evidence>
<dbReference type="RefSeq" id="XP_013395881.1">
    <property type="nucleotide sequence ID" value="XM_013540427.2"/>
</dbReference>
<dbReference type="FunFam" id="1.10.10.60:FF:000139">
    <property type="entry name" value="cyclin-D-binding Myb-like transcription factor 1 isoform X2"/>
    <property type="match status" value="1"/>
</dbReference>
<evidence type="ECO:0000313" key="8">
    <source>
        <dbReference type="RefSeq" id="XP_013395880.1"/>
    </source>
</evidence>
<accession>A0A1S3IDE5</accession>
<evidence type="ECO:0000256" key="1">
    <source>
        <dbReference type="ARBA" id="ARBA00004123"/>
    </source>
</evidence>
<dbReference type="STRING" id="7574.A0A1S3IDE5"/>
<protein>
    <submittedName>
        <fullName evidence="8 9">Cyclin-D-binding Myb-like transcription factor 1</fullName>
    </submittedName>
</protein>
<dbReference type="Pfam" id="PF20588">
    <property type="entry name" value="DMTF1_N"/>
    <property type="match status" value="1"/>
</dbReference>
<keyword evidence="2" id="KW-0238">DNA-binding</keyword>
<dbReference type="PROSITE" id="PS50090">
    <property type="entry name" value="MYB_LIKE"/>
    <property type="match status" value="1"/>
</dbReference>
<dbReference type="GeneID" id="106162968"/>
<dbReference type="CDD" id="cd00167">
    <property type="entry name" value="SANT"/>
    <property type="match status" value="2"/>
</dbReference>
<dbReference type="InterPro" id="IPR001005">
    <property type="entry name" value="SANT/Myb"/>
</dbReference>
<keyword evidence="7" id="KW-1185">Reference proteome</keyword>
<dbReference type="GO" id="GO:0000978">
    <property type="term" value="F:RNA polymerase II cis-regulatory region sequence-specific DNA binding"/>
    <property type="evidence" value="ECO:0007669"/>
    <property type="project" value="TreeGrafter"/>
</dbReference>
<feature type="region of interest" description="Disordered" evidence="4">
    <location>
        <begin position="42"/>
        <end position="61"/>
    </location>
</feature>
<dbReference type="GO" id="GO:0000981">
    <property type="term" value="F:DNA-binding transcription factor activity, RNA polymerase II-specific"/>
    <property type="evidence" value="ECO:0007669"/>
    <property type="project" value="TreeGrafter"/>
</dbReference>
<proteinExistence type="predicted"/>
<dbReference type="GO" id="GO:0005634">
    <property type="term" value="C:nucleus"/>
    <property type="evidence" value="ECO:0007669"/>
    <property type="project" value="UniProtKB-SubCell"/>
</dbReference>
<evidence type="ECO:0000313" key="7">
    <source>
        <dbReference type="Proteomes" id="UP000085678"/>
    </source>
</evidence>
<organism evidence="7 9">
    <name type="scientific">Lingula anatina</name>
    <name type="common">Brachiopod</name>
    <name type="synonym">Lingula unguis</name>
    <dbReference type="NCBI Taxonomy" id="7574"/>
    <lineage>
        <taxon>Eukaryota</taxon>
        <taxon>Metazoa</taxon>
        <taxon>Spiralia</taxon>
        <taxon>Lophotrochozoa</taxon>
        <taxon>Brachiopoda</taxon>
        <taxon>Linguliformea</taxon>
        <taxon>Lingulata</taxon>
        <taxon>Lingulida</taxon>
        <taxon>Linguloidea</taxon>
        <taxon>Lingulidae</taxon>
        <taxon>Lingula</taxon>
    </lineage>
</organism>
<dbReference type="InterPro" id="IPR009057">
    <property type="entry name" value="Homeodomain-like_sf"/>
</dbReference>
<feature type="region of interest" description="Disordered" evidence="4">
    <location>
        <begin position="92"/>
        <end position="111"/>
    </location>
</feature>
<dbReference type="Pfam" id="PF00249">
    <property type="entry name" value="Myb_DNA-binding"/>
    <property type="match status" value="2"/>
</dbReference>
<dbReference type="SUPFAM" id="SSF46689">
    <property type="entry name" value="Homeodomain-like"/>
    <property type="match status" value="2"/>
</dbReference>
<dbReference type="InterPro" id="IPR046775">
    <property type="entry name" value="DMTF1_N"/>
</dbReference>
<dbReference type="Proteomes" id="UP000085678">
    <property type="component" value="Unplaced"/>
</dbReference>
<dbReference type="SMART" id="SM00717">
    <property type="entry name" value="SANT"/>
    <property type="match status" value="3"/>
</dbReference>
<evidence type="ECO:0000256" key="2">
    <source>
        <dbReference type="ARBA" id="ARBA00023125"/>
    </source>
</evidence>
<reference evidence="8 9" key="1">
    <citation type="submission" date="2025-04" db="UniProtKB">
        <authorList>
            <consortium name="RefSeq"/>
        </authorList>
    </citation>
    <scope>IDENTIFICATION</scope>
    <source>
        <tissue evidence="8 9">Gonads</tissue>
    </source>
</reference>
<feature type="domain" description="HTH myb-type" evidence="6">
    <location>
        <begin position="339"/>
        <end position="367"/>
    </location>
</feature>
<sequence length="535" mass="59757">MAEDNCSLDQVETEDEIGKIEDGKGVHLVDGESGTVITGILGEGEGHMSHSDSLGGGDSLDSSLLQSNANVHVETIEDEDKLSHVIIYAQADPGGDSQLGQAENLDGHPPRKRYRVEQEDGQTYILTVTDPDGNYALEAAEDGEDVTDASASSSGVASPKPTDITQSWFTNKEEKSALHSKGVKWKQGQWSKEEVDLLQMNIVNYCKSHGIADPTEIIFEMSKDERKDFYRRIAVGLERPLFSVYRRVIRMYDQKNHMGKYTPEEIEKLRELKVKYGTDWARIGQALGRSAASVKDRCRLMKDTCNSGKWLNDEEKRLAEAVMSLTGGKQGDSVTSGLSWAAVADHVKTRSEKQCRTKWLNYLNWKNKGGTDWTRDDDIQLTLRIIESGVNDENEVDWEGLTRNWSSARSPQWLRGKWWQLKRHVPDYHALSLQEIAANLSEMHSQNIRSKPQTNAVRFTALPRVSVVQQAGGTGVLHVPITVQSGEYGTVWYSNGVVQGCSMYPLLYSQVSMVQCGTAMGWYRGAPCTHYCTVR</sequence>
<feature type="region of interest" description="Disordered" evidence="4">
    <location>
        <begin position="142"/>
        <end position="164"/>
    </location>
</feature>
<dbReference type="RefSeq" id="XP_013395880.1">
    <property type="nucleotide sequence ID" value="XM_013540426.2"/>
</dbReference>
<dbReference type="OrthoDB" id="39591at2759"/>
<dbReference type="InterPro" id="IPR051651">
    <property type="entry name" value="DMTF1_DNA-bind_reg"/>
</dbReference>
<comment type="subcellular location">
    <subcellularLocation>
        <location evidence="1">Nucleus</location>
    </subcellularLocation>
</comment>